<dbReference type="RefSeq" id="WP_084069851.1">
    <property type="nucleotide sequence ID" value="NZ_FWXY01000013.1"/>
</dbReference>
<evidence type="ECO:0000313" key="5">
    <source>
        <dbReference type="EMBL" id="SMC88216.1"/>
    </source>
</evidence>
<reference evidence="5 6" key="1">
    <citation type="submission" date="2017-04" db="EMBL/GenBank/DDBJ databases">
        <authorList>
            <person name="Afonso C.L."/>
            <person name="Miller P.J."/>
            <person name="Scott M.A."/>
            <person name="Spackman E."/>
            <person name="Goraichik I."/>
            <person name="Dimitrov K.M."/>
            <person name="Suarez D.L."/>
            <person name="Swayne D.E."/>
        </authorList>
    </citation>
    <scope>NUCLEOTIDE SEQUENCE [LARGE SCALE GENOMIC DNA]</scope>
    <source>
        <strain evidence="5 6">DSM 3385</strain>
    </source>
</reference>
<keyword evidence="2 5" id="KW-0489">Methyltransferase</keyword>
<dbReference type="Proteomes" id="UP000192418">
    <property type="component" value="Unassembled WGS sequence"/>
</dbReference>
<name>A0A1W2CTE7_9BACT</name>
<dbReference type="GO" id="GO:0008168">
    <property type="term" value="F:methyltransferase activity"/>
    <property type="evidence" value="ECO:0007669"/>
    <property type="project" value="UniProtKB-KW"/>
</dbReference>
<dbReference type="AlphaFoldDB" id="A0A1W2CTE7"/>
<comment type="similarity">
    <text evidence="1 4">Belongs to the trimethylamine methyltransferase family.</text>
</comment>
<keyword evidence="3 4" id="KW-0808">Transferase</keyword>
<dbReference type="Gene3D" id="3.20.20.480">
    <property type="entry name" value="Trimethylamine methyltransferase-like"/>
    <property type="match status" value="1"/>
</dbReference>
<evidence type="ECO:0000256" key="1">
    <source>
        <dbReference type="ARBA" id="ARBA00007137"/>
    </source>
</evidence>
<dbReference type="STRING" id="1121400.SAMN02746065_113112"/>
<dbReference type="GO" id="GO:0015948">
    <property type="term" value="P:methanogenesis"/>
    <property type="evidence" value="ECO:0007669"/>
    <property type="project" value="UniProtKB-UniRule"/>
</dbReference>
<dbReference type="InterPro" id="IPR010426">
    <property type="entry name" value="MTTB_MeTrfase"/>
</dbReference>
<organism evidence="5 6">
    <name type="scientific">Desulfocicer vacuolatum DSM 3385</name>
    <dbReference type="NCBI Taxonomy" id="1121400"/>
    <lineage>
        <taxon>Bacteria</taxon>
        <taxon>Pseudomonadati</taxon>
        <taxon>Thermodesulfobacteriota</taxon>
        <taxon>Desulfobacteria</taxon>
        <taxon>Desulfobacterales</taxon>
        <taxon>Desulfobacteraceae</taxon>
        <taxon>Desulfocicer</taxon>
    </lineage>
</organism>
<gene>
    <name evidence="5" type="ORF">SAMN02746065_113112</name>
</gene>
<evidence type="ECO:0000256" key="3">
    <source>
        <dbReference type="ARBA" id="ARBA00022679"/>
    </source>
</evidence>
<proteinExistence type="inferred from homology"/>
<dbReference type="InterPro" id="IPR038601">
    <property type="entry name" value="MttB-like_sf"/>
</dbReference>
<keyword evidence="6" id="KW-1185">Reference proteome</keyword>
<dbReference type="EC" id="2.1.1.-" evidence="4"/>
<evidence type="ECO:0000256" key="2">
    <source>
        <dbReference type="ARBA" id="ARBA00022603"/>
    </source>
</evidence>
<evidence type="ECO:0000313" key="6">
    <source>
        <dbReference type="Proteomes" id="UP000192418"/>
    </source>
</evidence>
<sequence>MYDRMQELNTENLEKIHAASMNLLKNTGVAFNDDEALEIFKQNGHRVEGTTVFFEESDIKKALESAPKRFTVHARNPEKNVEIGEDDFVFVPGYGAPFVIDAQGDQRQATMEDYDKFCKLVQTSKYINMNGWMMVEPADMPHDTVHLDLNLSNMLLCDKPFMGSPVSRQGALDGIEMAGILWGGKENIMNKTVSVSLINSLSPLQFSDEMVGALIELVRHGQACVVASLIMAGGSGPVTLDGVLALQNAEILAGITLAQLVKPGAPVVYGSTSSAMDMKTGALSIGAPELSKNIHYVGQIARYYGLPSRAGGGLTDALFTDAQAGAESALALSTAVRSGINFMLHSCGILGSYIAMNFEKFIVDEEICGMVQNMIKPLALTDDSIDLDIIKEVGIGGQYLTHPKTFKLCRTEFYTPGLMSRMNSDSWVKAGKQRIDQVAEDKVTQRLASYAKPDIDPEIEKKLIQYVEDRKKG</sequence>
<dbReference type="GO" id="GO:0032259">
    <property type="term" value="P:methylation"/>
    <property type="evidence" value="ECO:0007669"/>
    <property type="project" value="UniProtKB-KW"/>
</dbReference>
<evidence type="ECO:0000256" key="4">
    <source>
        <dbReference type="PIRNR" id="PIRNR037567"/>
    </source>
</evidence>
<dbReference type="Pfam" id="PF06253">
    <property type="entry name" value="MTTB"/>
    <property type="match status" value="1"/>
</dbReference>
<dbReference type="EMBL" id="FWXY01000013">
    <property type="protein sequence ID" value="SMC88216.1"/>
    <property type="molecule type" value="Genomic_DNA"/>
</dbReference>
<accession>A0A1W2CTE7</accession>
<dbReference type="OrthoDB" id="9815793at2"/>
<protein>
    <recommendedName>
        <fullName evidence="4">Methyltransferase</fullName>
        <ecNumber evidence="4">2.1.1.-</ecNumber>
    </recommendedName>
</protein>
<dbReference type="PIRSF" id="PIRSF037567">
    <property type="entry name" value="MTTB_MeTrfase"/>
    <property type="match status" value="1"/>
</dbReference>